<evidence type="ECO:0000256" key="1">
    <source>
        <dbReference type="SAM" id="MobiDB-lite"/>
    </source>
</evidence>
<dbReference type="InterPro" id="IPR051825">
    <property type="entry name" value="SRCIN1"/>
</dbReference>
<protein>
    <submittedName>
        <fullName evidence="2">Sickle tail protein</fullName>
    </submittedName>
</protein>
<dbReference type="AlphaFoldDB" id="A0A091DXR5"/>
<evidence type="ECO:0000313" key="3">
    <source>
        <dbReference type="Proteomes" id="UP000028990"/>
    </source>
</evidence>
<evidence type="ECO:0000313" key="2">
    <source>
        <dbReference type="EMBL" id="KFO35090.1"/>
    </source>
</evidence>
<sequence>MASGEEEPVPGAGFGEESDSGLLRESFRKRAAVVLPTRSPKLSHSPQPPNLGDPAEHLSETSGDSLEAMSEGEVPSPFSRGSRTRASLPVVRSTNQTKERSLGTGEESGGDIVNTEENTGRKNRSKRKQGIERNVASDSQNGYRCPAPCGQSQMCLPRSFAVAHVLEQQKHLSRGERTAFHENTKDDLVPARHPSSGAEQVRDPRQAS</sequence>
<reference evidence="2 3" key="1">
    <citation type="submission" date="2013-11" db="EMBL/GenBank/DDBJ databases">
        <title>The Damaraland mole rat (Fukomys damarensis) genome and evolution of African mole rats.</title>
        <authorList>
            <person name="Gladyshev V.N."/>
            <person name="Fang X."/>
        </authorList>
    </citation>
    <scope>NUCLEOTIDE SEQUENCE [LARGE SCALE GENOMIC DNA]</scope>
    <source>
        <tissue evidence="2">Liver</tissue>
    </source>
</reference>
<name>A0A091DXR5_FUKDA</name>
<dbReference type="Proteomes" id="UP000028990">
    <property type="component" value="Unassembled WGS sequence"/>
</dbReference>
<feature type="region of interest" description="Disordered" evidence="1">
    <location>
        <begin position="1"/>
        <end position="144"/>
    </location>
</feature>
<proteinExistence type="predicted"/>
<gene>
    <name evidence="2" type="ORF">H920_03488</name>
</gene>
<organism evidence="2 3">
    <name type="scientific">Fukomys damarensis</name>
    <name type="common">Damaraland mole rat</name>
    <name type="synonym">Cryptomys damarensis</name>
    <dbReference type="NCBI Taxonomy" id="885580"/>
    <lineage>
        <taxon>Eukaryota</taxon>
        <taxon>Metazoa</taxon>
        <taxon>Chordata</taxon>
        <taxon>Craniata</taxon>
        <taxon>Vertebrata</taxon>
        <taxon>Euteleostomi</taxon>
        <taxon>Mammalia</taxon>
        <taxon>Eutheria</taxon>
        <taxon>Euarchontoglires</taxon>
        <taxon>Glires</taxon>
        <taxon>Rodentia</taxon>
        <taxon>Hystricomorpha</taxon>
        <taxon>Bathyergidae</taxon>
        <taxon>Fukomys</taxon>
    </lineage>
</organism>
<keyword evidence="3" id="KW-1185">Reference proteome</keyword>
<dbReference type="EMBL" id="KN121889">
    <property type="protein sequence ID" value="KFO35090.1"/>
    <property type="molecule type" value="Genomic_DNA"/>
</dbReference>
<dbReference type="PANTHER" id="PTHR22741">
    <property type="entry name" value="P140CAP/SNIP-RELATED"/>
    <property type="match status" value="1"/>
</dbReference>
<feature type="region of interest" description="Disordered" evidence="1">
    <location>
        <begin position="172"/>
        <end position="208"/>
    </location>
</feature>
<accession>A0A091DXR5</accession>
<dbReference type="PANTHER" id="PTHR22741:SF11">
    <property type="entry name" value="SICKLE TAIL PROTEIN HOMOLOG"/>
    <property type="match status" value="1"/>
</dbReference>
<dbReference type="GO" id="GO:0005737">
    <property type="term" value="C:cytoplasm"/>
    <property type="evidence" value="ECO:0007669"/>
    <property type="project" value="TreeGrafter"/>
</dbReference>
<feature type="compositionally biased region" description="Basic and acidic residues" evidence="1">
    <location>
        <begin position="172"/>
        <end position="190"/>
    </location>
</feature>